<keyword evidence="2 3" id="KW-0040">ANK repeat</keyword>
<gene>
    <name evidence="4" type="ORF">C7H61_03375</name>
</gene>
<feature type="repeat" description="ANK" evidence="3">
    <location>
        <begin position="257"/>
        <end position="290"/>
    </location>
</feature>
<protein>
    <submittedName>
        <fullName evidence="4">Uncharacterized protein</fullName>
    </submittedName>
</protein>
<keyword evidence="5" id="KW-1185">Reference proteome</keyword>
<comment type="caution">
    <text evidence="4">The sequence shown here is derived from an EMBL/GenBank/DDBJ whole genome shotgun (WGS) entry which is preliminary data.</text>
</comment>
<dbReference type="SUPFAM" id="SSF48403">
    <property type="entry name" value="Ankyrin repeat"/>
    <property type="match status" value="2"/>
</dbReference>
<feature type="repeat" description="ANK" evidence="3">
    <location>
        <begin position="431"/>
        <end position="464"/>
    </location>
</feature>
<dbReference type="InterPro" id="IPR036770">
    <property type="entry name" value="Ankyrin_rpt-contain_sf"/>
</dbReference>
<feature type="repeat" description="ANK" evidence="3">
    <location>
        <begin position="122"/>
        <end position="156"/>
    </location>
</feature>
<reference evidence="4 5" key="1">
    <citation type="submission" date="2018-03" db="EMBL/GenBank/DDBJ databases">
        <title>Mesoflavibacter sp. HG37 and Mesoflavibacter sp. HG96 sp.nov., two marine bacteria isolated from seawater of Western Pacific Ocean.</title>
        <authorList>
            <person name="Cheng H."/>
            <person name="Wu Y.-H."/>
            <person name="Guo L.-L."/>
            <person name="Xu X.-W."/>
        </authorList>
    </citation>
    <scope>NUCLEOTIDE SEQUENCE [LARGE SCALE GENOMIC DNA]</scope>
    <source>
        <strain evidence="4 5">KCTC 42117</strain>
    </source>
</reference>
<keyword evidence="1" id="KW-0677">Repeat</keyword>
<dbReference type="Gene3D" id="1.25.40.20">
    <property type="entry name" value="Ankyrin repeat-containing domain"/>
    <property type="match status" value="4"/>
</dbReference>
<dbReference type="PANTHER" id="PTHR24123">
    <property type="entry name" value="ANKYRIN REPEAT-CONTAINING"/>
    <property type="match status" value="1"/>
</dbReference>
<organism evidence="4 5">
    <name type="scientific">Mesoflavibacter zeaxanthinifaciens subsp. sabulilitoris</name>
    <dbReference type="NCBI Taxonomy" id="1520893"/>
    <lineage>
        <taxon>Bacteria</taxon>
        <taxon>Pseudomonadati</taxon>
        <taxon>Bacteroidota</taxon>
        <taxon>Flavobacteriia</taxon>
        <taxon>Flavobacteriales</taxon>
        <taxon>Flavobacteriaceae</taxon>
        <taxon>Mesoflavibacter</taxon>
    </lineage>
</organism>
<dbReference type="RefSeq" id="WP_106677116.1">
    <property type="nucleotide sequence ID" value="NZ_JACHWV010000005.1"/>
</dbReference>
<evidence type="ECO:0000313" key="4">
    <source>
        <dbReference type="EMBL" id="PSG92495.1"/>
    </source>
</evidence>
<proteinExistence type="predicted"/>
<dbReference type="InterPro" id="IPR051165">
    <property type="entry name" value="Multifunctional_ANK_Repeat"/>
</dbReference>
<evidence type="ECO:0000256" key="3">
    <source>
        <dbReference type="PROSITE-ProRule" id="PRU00023"/>
    </source>
</evidence>
<dbReference type="Proteomes" id="UP000238430">
    <property type="component" value="Unassembled WGS sequence"/>
</dbReference>
<accession>A0A2T1NHW7</accession>
<dbReference type="PROSITE" id="PS50088">
    <property type="entry name" value="ANK_REPEAT"/>
    <property type="match status" value="7"/>
</dbReference>
<dbReference type="Pfam" id="PF00023">
    <property type="entry name" value="Ank"/>
    <property type="match status" value="1"/>
</dbReference>
<dbReference type="SMART" id="SM00248">
    <property type="entry name" value="ANK"/>
    <property type="match status" value="10"/>
</dbReference>
<feature type="repeat" description="ANK" evidence="3">
    <location>
        <begin position="291"/>
        <end position="323"/>
    </location>
</feature>
<dbReference type="PANTHER" id="PTHR24123:SF33">
    <property type="entry name" value="PROTEIN HOS4"/>
    <property type="match status" value="1"/>
</dbReference>
<dbReference type="InterPro" id="IPR002110">
    <property type="entry name" value="Ankyrin_rpt"/>
</dbReference>
<dbReference type="PROSITE" id="PS50297">
    <property type="entry name" value="ANK_REP_REGION"/>
    <property type="match status" value="5"/>
</dbReference>
<feature type="repeat" description="ANK" evidence="3">
    <location>
        <begin position="324"/>
        <end position="356"/>
    </location>
</feature>
<name>A0A2T1NHW7_9FLAO</name>
<evidence type="ECO:0000256" key="2">
    <source>
        <dbReference type="ARBA" id="ARBA00023043"/>
    </source>
</evidence>
<feature type="repeat" description="ANK" evidence="3">
    <location>
        <begin position="397"/>
        <end position="430"/>
    </location>
</feature>
<evidence type="ECO:0000313" key="5">
    <source>
        <dbReference type="Proteomes" id="UP000238430"/>
    </source>
</evidence>
<sequence length="490" mass="54163">MKHLLTTLILFINFSVIAQNNKLLDRKFWSNTTTVEAVKTAIEEGNDPTQLNPNSFDPMVYAILQDAPLETLQYLQSIKGNDVNKLTHDGRTYIFWAAYKGNDSFMQYLLDNGAKTDILDDHGLTPLNFAANAGQTNTKVYDLCIKYGANLKKDVNHSGANALLLAAPSDKDFKLIDYFTRKGLDLNSTDNNGNGIYNYVAKTGNLELLQKLANKGVKGNDQAFLFASQGTRNVSNGLEVFTFLEAQGLNPNTSSNEGVTPLHYIAARSQNIDVLNYLIRKGNNVNAKDKDGSTPFLNAVSRNSIKVIETLIPQVKDINDHNKKGQTALMLATQSNTLEVIKLLISKEAKVDVVDANGNNLNYYLIEAFSPRQPKDFAIKLEFLKSKGLDISKKQKDGNTLLHLAVNKQNLDLIKQVVNLKVADVNAINNDGNTALHLAAMSSKDEKIIKYLLSIGADKTIKTEFGESAYDLASENELLEQNNVSLEILK</sequence>
<dbReference type="Pfam" id="PF12796">
    <property type="entry name" value="Ank_2"/>
    <property type="match status" value="3"/>
</dbReference>
<dbReference type="EMBL" id="PXOT01000018">
    <property type="protein sequence ID" value="PSG92495.1"/>
    <property type="molecule type" value="Genomic_DNA"/>
</dbReference>
<feature type="repeat" description="ANK" evidence="3">
    <location>
        <begin position="89"/>
        <end position="121"/>
    </location>
</feature>
<dbReference type="AlphaFoldDB" id="A0A2T1NHW7"/>
<evidence type="ECO:0000256" key="1">
    <source>
        <dbReference type="ARBA" id="ARBA00022737"/>
    </source>
</evidence>
<dbReference type="OrthoDB" id="2575953at2"/>